<dbReference type="PANTHER" id="PTHR48434">
    <property type="entry name" value="(RAPE) HYPOTHETICAL PROTEIN"/>
    <property type="match status" value="1"/>
</dbReference>
<evidence type="ECO:0000313" key="2">
    <source>
        <dbReference type="EMBL" id="KAG2571061.1"/>
    </source>
</evidence>
<dbReference type="EMBL" id="CM029049">
    <property type="protein sequence ID" value="KAG2571061.1"/>
    <property type="molecule type" value="Genomic_DNA"/>
</dbReference>
<proteinExistence type="predicted"/>
<sequence length="285" mass="33432">MDEKTLCEFSIPSIANVATGPSVNVGDVYFELKSSLINMVQGRIDESSSVKQLYQGKIIPKNPMTQEKYKKTSQYILNTEEIILPLEFNDSDLDLQNILEKVLLVKYLQMKHSWFIHFKEGCGEIPLWFFNNCWMKAGTIPEILPEEIVKIITQESKKDLKDYPFILMQFYAETSLPWIVKWDLVVHKSQFLARLRRRYYAQWWDKFNIKNHHQRKKEDLTLLVYEKMFKMLDDTPHPLQIKSATQEDDEELVQCSQAGPSYYLPLKQEEESKGGGISDYSPIMQ</sequence>
<dbReference type="AlphaFoldDB" id="A0A8T0Q860"/>
<dbReference type="PANTHER" id="PTHR48434:SF1">
    <property type="entry name" value="(RAPE) HYPOTHETICAL PROTEIN"/>
    <property type="match status" value="1"/>
</dbReference>
<comment type="caution">
    <text evidence="2">The sequence shown here is derived from an EMBL/GenBank/DDBJ whole genome shotgun (WGS) entry which is preliminary data.</text>
</comment>
<feature type="region of interest" description="Disordered" evidence="1">
    <location>
        <begin position="265"/>
        <end position="285"/>
    </location>
</feature>
<accession>A0A8T0Q860</accession>
<dbReference type="Proteomes" id="UP000823388">
    <property type="component" value="Chromosome 7K"/>
</dbReference>
<evidence type="ECO:0000313" key="3">
    <source>
        <dbReference type="Proteomes" id="UP000823388"/>
    </source>
</evidence>
<keyword evidence="3" id="KW-1185">Reference proteome</keyword>
<name>A0A8T0Q860_PANVG</name>
<organism evidence="2 3">
    <name type="scientific">Panicum virgatum</name>
    <name type="common">Blackwell switchgrass</name>
    <dbReference type="NCBI Taxonomy" id="38727"/>
    <lineage>
        <taxon>Eukaryota</taxon>
        <taxon>Viridiplantae</taxon>
        <taxon>Streptophyta</taxon>
        <taxon>Embryophyta</taxon>
        <taxon>Tracheophyta</taxon>
        <taxon>Spermatophyta</taxon>
        <taxon>Magnoliopsida</taxon>
        <taxon>Liliopsida</taxon>
        <taxon>Poales</taxon>
        <taxon>Poaceae</taxon>
        <taxon>PACMAD clade</taxon>
        <taxon>Panicoideae</taxon>
        <taxon>Panicodae</taxon>
        <taxon>Paniceae</taxon>
        <taxon>Panicinae</taxon>
        <taxon>Panicum</taxon>
        <taxon>Panicum sect. Hiantes</taxon>
    </lineage>
</organism>
<reference evidence="2" key="1">
    <citation type="submission" date="2020-05" db="EMBL/GenBank/DDBJ databases">
        <title>WGS assembly of Panicum virgatum.</title>
        <authorList>
            <person name="Lovell J.T."/>
            <person name="Jenkins J."/>
            <person name="Shu S."/>
            <person name="Juenger T.E."/>
            <person name="Schmutz J."/>
        </authorList>
    </citation>
    <scope>NUCLEOTIDE SEQUENCE</scope>
    <source>
        <strain evidence="2">AP13</strain>
    </source>
</reference>
<gene>
    <name evidence="2" type="ORF">PVAP13_7KG038929</name>
</gene>
<evidence type="ECO:0000256" key="1">
    <source>
        <dbReference type="SAM" id="MobiDB-lite"/>
    </source>
</evidence>
<protein>
    <submittedName>
        <fullName evidence="2">Uncharacterized protein</fullName>
    </submittedName>
</protein>